<dbReference type="NCBIfam" id="TIGR00147">
    <property type="entry name" value="YegS/Rv2252/BmrU family lipid kinase"/>
    <property type="match status" value="1"/>
</dbReference>
<name>A0A840SHD2_9SPIR</name>
<feature type="domain" description="DAGKc" evidence="5">
    <location>
        <begin position="1"/>
        <end position="134"/>
    </location>
</feature>
<keyword evidence="1" id="KW-0808">Transferase</keyword>
<dbReference type="EMBL" id="JACHFR010000002">
    <property type="protein sequence ID" value="MBB5218802.1"/>
    <property type="molecule type" value="Genomic_DNA"/>
</dbReference>
<keyword evidence="3 6" id="KW-0418">Kinase</keyword>
<dbReference type="GO" id="GO:0008654">
    <property type="term" value="P:phospholipid biosynthetic process"/>
    <property type="evidence" value="ECO:0007669"/>
    <property type="project" value="InterPro"/>
</dbReference>
<evidence type="ECO:0000256" key="4">
    <source>
        <dbReference type="ARBA" id="ARBA00022840"/>
    </source>
</evidence>
<dbReference type="PANTHER" id="PTHR12358:SF54">
    <property type="entry name" value="SPHINGOSINE KINASE RELATED PROTEIN"/>
    <property type="match status" value="1"/>
</dbReference>
<evidence type="ECO:0000313" key="6">
    <source>
        <dbReference type="EMBL" id="MBB5218802.1"/>
    </source>
</evidence>
<dbReference type="InterPro" id="IPR001206">
    <property type="entry name" value="Diacylglycerol_kinase_cat_dom"/>
</dbReference>
<keyword evidence="4" id="KW-0067">ATP-binding</keyword>
<keyword evidence="7" id="KW-1185">Reference proteome</keyword>
<dbReference type="InterPro" id="IPR050187">
    <property type="entry name" value="Lipid_Phosphate_FormReg"/>
</dbReference>
<evidence type="ECO:0000256" key="3">
    <source>
        <dbReference type="ARBA" id="ARBA00022777"/>
    </source>
</evidence>
<dbReference type="InterPro" id="IPR005218">
    <property type="entry name" value="Diacylglycerol/lipid_kinase"/>
</dbReference>
<sequence>MYYFIVNKTGGSGKAVKRWNKLQKFLNKSNIEYKVIFSEYVMHAKKIASELCSLNEKVKVIVVGGDGTLNEVINGITDFSKISLGIIPAGSGNDFSRQFKIPRHNSKRAFKKILRNQASGKEKFIDLGQARFTTESGEEKNLLFSISSGMGFDALICEKNDSSKLKKALNKMHMGKFSYLAISLQTIFLMKPFGATVHFEDAGTPENSTLRLDHMIFLAAMNFRAEGGGIKMSPMAVPDDGYFTICAVSNVKKLLLLQKFLLLATSLHVKNKSFTFRNTAKFSIKSDVPVTIHTDGEFFTNISEIHYTCHHNKLSVLV</sequence>
<evidence type="ECO:0000256" key="2">
    <source>
        <dbReference type="ARBA" id="ARBA00022741"/>
    </source>
</evidence>
<dbReference type="SMART" id="SM00046">
    <property type="entry name" value="DAGKc"/>
    <property type="match status" value="1"/>
</dbReference>
<dbReference type="Pfam" id="PF00781">
    <property type="entry name" value="DAGK_cat"/>
    <property type="match status" value="1"/>
</dbReference>
<evidence type="ECO:0000313" key="7">
    <source>
        <dbReference type="Proteomes" id="UP000578697"/>
    </source>
</evidence>
<dbReference type="GO" id="GO:0005524">
    <property type="term" value="F:ATP binding"/>
    <property type="evidence" value="ECO:0007669"/>
    <property type="project" value="UniProtKB-KW"/>
</dbReference>
<dbReference type="SUPFAM" id="SSF111331">
    <property type="entry name" value="NAD kinase/diacylglycerol kinase-like"/>
    <property type="match status" value="1"/>
</dbReference>
<dbReference type="InterPro" id="IPR045540">
    <property type="entry name" value="YegS/DAGK_C"/>
</dbReference>
<dbReference type="Proteomes" id="UP000578697">
    <property type="component" value="Unassembled WGS sequence"/>
</dbReference>
<dbReference type="Pfam" id="PF19279">
    <property type="entry name" value="YegS_C"/>
    <property type="match status" value="1"/>
</dbReference>
<accession>A0A840SHD2</accession>
<dbReference type="PANTHER" id="PTHR12358">
    <property type="entry name" value="SPHINGOSINE KINASE"/>
    <property type="match status" value="1"/>
</dbReference>
<dbReference type="GO" id="GO:0016301">
    <property type="term" value="F:kinase activity"/>
    <property type="evidence" value="ECO:0007669"/>
    <property type="project" value="UniProtKB-KW"/>
</dbReference>
<organism evidence="6 7">
    <name type="scientific">Treponema rectale</name>
    <dbReference type="NCBI Taxonomy" id="744512"/>
    <lineage>
        <taxon>Bacteria</taxon>
        <taxon>Pseudomonadati</taxon>
        <taxon>Spirochaetota</taxon>
        <taxon>Spirochaetia</taxon>
        <taxon>Spirochaetales</taxon>
        <taxon>Treponemataceae</taxon>
        <taxon>Treponema</taxon>
    </lineage>
</organism>
<dbReference type="PROSITE" id="PS50146">
    <property type="entry name" value="DAGK"/>
    <property type="match status" value="1"/>
</dbReference>
<keyword evidence="2" id="KW-0547">Nucleotide-binding</keyword>
<dbReference type="InterPro" id="IPR016064">
    <property type="entry name" value="NAD/diacylglycerol_kinase_sf"/>
</dbReference>
<dbReference type="RefSeq" id="WP_184652243.1">
    <property type="nucleotide sequence ID" value="NZ_JACHFR010000002.1"/>
</dbReference>
<comment type="caution">
    <text evidence="6">The sequence shown here is derived from an EMBL/GenBank/DDBJ whole genome shotgun (WGS) entry which is preliminary data.</text>
</comment>
<dbReference type="InterPro" id="IPR017438">
    <property type="entry name" value="ATP-NAD_kinase_N"/>
</dbReference>
<protein>
    <submittedName>
        <fullName evidence="6">YegS/Rv2252/BmrU family lipid kinase</fullName>
    </submittedName>
</protein>
<dbReference type="AlphaFoldDB" id="A0A840SHD2"/>
<dbReference type="Gene3D" id="3.40.50.10330">
    <property type="entry name" value="Probable inorganic polyphosphate/atp-NAD kinase, domain 1"/>
    <property type="match status" value="1"/>
</dbReference>
<evidence type="ECO:0000259" key="5">
    <source>
        <dbReference type="PROSITE" id="PS50146"/>
    </source>
</evidence>
<gene>
    <name evidence="6" type="ORF">HNP77_001171</name>
</gene>
<proteinExistence type="predicted"/>
<dbReference type="Gene3D" id="2.60.200.40">
    <property type="match status" value="1"/>
</dbReference>
<evidence type="ECO:0000256" key="1">
    <source>
        <dbReference type="ARBA" id="ARBA00022679"/>
    </source>
</evidence>
<reference evidence="6 7" key="1">
    <citation type="submission" date="2020-08" db="EMBL/GenBank/DDBJ databases">
        <title>Genomic Encyclopedia of Type Strains, Phase IV (KMG-IV): sequencing the most valuable type-strain genomes for metagenomic binning, comparative biology and taxonomic classification.</title>
        <authorList>
            <person name="Goeker M."/>
        </authorList>
    </citation>
    <scope>NUCLEOTIDE SEQUENCE [LARGE SCALE GENOMIC DNA]</scope>
    <source>
        <strain evidence="6 7">DSM 103679</strain>
    </source>
</reference>